<comment type="caution">
    <text evidence="1">The sequence shown here is derived from an EMBL/GenBank/DDBJ whole genome shotgun (WGS) entry which is preliminary data.</text>
</comment>
<keyword evidence="2" id="KW-1185">Reference proteome</keyword>
<accession>A0A225WL89</accession>
<dbReference type="Proteomes" id="UP000198211">
    <property type="component" value="Unassembled WGS sequence"/>
</dbReference>
<reference evidence="2" key="1">
    <citation type="submission" date="2017-03" db="EMBL/GenBank/DDBJ databases">
        <title>Phytopthora megakarya and P. palmivora, two closely related causual agents of cacao black pod achieved similar genome size and gene model numbers by different mechanisms.</title>
        <authorList>
            <person name="Ali S."/>
            <person name="Shao J."/>
            <person name="Larry D.J."/>
            <person name="Kronmiller B."/>
            <person name="Shen D."/>
            <person name="Strem M.D."/>
            <person name="Melnick R.L."/>
            <person name="Guiltinan M.J."/>
            <person name="Tyler B.M."/>
            <person name="Meinhardt L.W."/>
            <person name="Bailey B.A."/>
        </authorList>
    </citation>
    <scope>NUCLEOTIDE SEQUENCE [LARGE SCALE GENOMIC DNA]</scope>
    <source>
        <strain evidence="2">zdho120</strain>
    </source>
</reference>
<dbReference type="EMBL" id="NBNE01000677">
    <property type="protein sequence ID" value="OWZ17889.1"/>
    <property type="molecule type" value="Genomic_DNA"/>
</dbReference>
<dbReference type="AlphaFoldDB" id="A0A225WL89"/>
<protein>
    <submittedName>
        <fullName evidence="1">Uncharacterized protein</fullName>
    </submittedName>
</protein>
<evidence type="ECO:0000313" key="2">
    <source>
        <dbReference type="Proteomes" id="UP000198211"/>
    </source>
</evidence>
<organism evidence="1 2">
    <name type="scientific">Phytophthora megakarya</name>
    <dbReference type="NCBI Taxonomy" id="4795"/>
    <lineage>
        <taxon>Eukaryota</taxon>
        <taxon>Sar</taxon>
        <taxon>Stramenopiles</taxon>
        <taxon>Oomycota</taxon>
        <taxon>Peronosporomycetes</taxon>
        <taxon>Peronosporales</taxon>
        <taxon>Peronosporaceae</taxon>
        <taxon>Phytophthora</taxon>
    </lineage>
</organism>
<gene>
    <name evidence="1" type="ORF">PHMEG_0008119</name>
</gene>
<sequence length="74" mass="8138">MYRFHEGLDATNAALGFGLTLDTCIDWKRQLHTPQGTKNFAQLGGRSNANAVVLAAVVTQSLQKLFTPELWHPA</sequence>
<evidence type="ECO:0000313" key="1">
    <source>
        <dbReference type="EMBL" id="OWZ17889.1"/>
    </source>
</evidence>
<name>A0A225WL89_9STRA</name>
<proteinExistence type="predicted"/>